<reference evidence="3 4" key="1">
    <citation type="journal article" date="2020" name="Front. Microbiol.">
        <title>Genetic Organization of the aprX-lipA2 Operon Affects the Proteolytic Potential of Pseudomonas Species in Milk.</title>
        <authorList>
            <person name="Maier C."/>
            <person name="Huptas C."/>
            <person name="von Neubeck M."/>
            <person name="Scherer S."/>
            <person name="Wenning M."/>
            <person name="Lucking G."/>
        </authorList>
    </citation>
    <scope>NUCLEOTIDE SEQUENCE [LARGE SCALE GENOMIC DNA]</scope>
    <source>
        <strain evidence="3 4">G4779</strain>
    </source>
</reference>
<feature type="region of interest" description="Disordered" evidence="1">
    <location>
        <begin position="586"/>
        <end position="608"/>
    </location>
</feature>
<feature type="transmembrane region" description="Helical" evidence="2">
    <location>
        <begin position="1423"/>
        <end position="1440"/>
    </location>
</feature>
<evidence type="ECO:0000256" key="1">
    <source>
        <dbReference type="SAM" id="MobiDB-lite"/>
    </source>
</evidence>
<dbReference type="InterPro" id="IPR031325">
    <property type="entry name" value="RHS_repeat"/>
</dbReference>
<dbReference type="InterPro" id="IPR006530">
    <property type="entry name" value="YD"/>
</dbReference>
<dbReference type="NCBIfam" id="TIGR01643">
    <property type="entry name" value="YD_repeat_2x"/>
    <property type="match status" value="1"/>
</dbReference>
<dbReference type="Gene3D" id="2.180.10.10">
    <property type="entry name" value="RHS repeat-associated core"/>
    <property type="match status" value="1"/>
</dbReference>
<feature type="transmembrane region" description="Helical" evidence="2">
    <location>
        <begin position="1447"/>
        <end position="1470"/>
    </location>
</feature>
<dbReference type="PANTHER" id="PTHR32305:SF15">
    <property type="entry name" value="PROTEIN RHSA-RELATED"/>
    <property type="match status" value="1"/>
</dbReference>
<comment type="caution">
    <text evidence="3">The sequence shown here is derived from an EMBL/GenBank/DDBJ whole genome shotgun (WGS) entry which is preliminary data.</text>
</comment>
<dbReference type="RefSeq" id="WP_076960893.1">
    <property type="nucleotide sequence ID" value="NZ_CBCRYT010000001.1"/>
</dbReference>
<dbReference type="GeneID" id="70100074"/>
<sequence length="1616" mass="178884">MAHNPMGTDPTDDENDPIFNATTQKRNVVDPRTGLFEVYVPLPAVTGNAGNGPVIEMSLHNTPVVNNEAALGDGWFYAMTTYSERHKKLTLHSGEVLTVEKNIDIKQSAVIAQWNAGKLTVHRKGGRTEVLALLPDTSIYVPESLTTDGYNRVTLSWMTTAHIIDAKTYYQIQLTEIRDATRSLLKVQYTPGDPTATPVLSSATMTFWPDDAVETLSYTLAIEDYALKSISLGADIKSSFEYLDHPTCGWLLTSITSFDGLQEQVQYLDNGLTFPDNPKLSALPCVSTHTLTPNGGGTPVITTYVYQRQDPDHYRTIMSEGVPAIRTTTYNYNEQHNVTSEVLVQGTAQTQQKYMMIAQAELLSRTISTTYTKAGRSREEKNENRFNTHSALVNNRQNNITTAMDYIPAPEQSPLGIHKTTTNGEITLNSLLEEIRLTSNQQTNNPIDYSWSPVLTTPIELFSSTYLDTEIVDDPGLLAVIPELIPGLLPTLLNIITFKYHAYKAISGLSNSKIISTLQGSLVNELAFDAALIGQRVEYFESNDFRKGRVKTLTRSTLGTKDRRPVFTDPIRSFNYVLGGVGNTELTTTTTDTDETGNTRTSSQTHSVLSGRLVRQVDSDGNRTEFAYNPYGQLITLTTCAQSTTYRQVTTYAYPAPGQVAITEPSGKTHLSQYDGQDRLVSEYLLEGSQRKQTKAVTYDRLGRELRMSSFDYNENGTQLTLWQEAQYDDWNAVSGRRYSDGREDFDQYDPVALTRTQWTGKATDKHATVTFYNTDETIKKIEWKDQNGTVYQTQAASYTRAKQVERLHTDNEFGSTTIDYTYDSSGRLLQEKHSEKAPGLLAPSFIYSYHYTYPVHWLLKEATQIELESAGKRQVLGKRSFDSWGRVTSLTRGSCTEIYTYTGTSPVPATTVTADGRTLKHDYIKELGNRLAKVSTVDGSAQKTFTYAYGTQGIATASEGEHFLQYNHDLYLNITQQRVQTEPGQSKEVLYTHSPGARLLNNTDVQGQQTLFLYSRSGQRYATNNYHFTTSHDYDAQGQFQEETIAGPYNLAPISPITFKVNYTHDSQQRETSRQFTLTGKVDLRLESTYYPDDKLKTLQLKQGTTVLGSRSLTYTPGGRLKSCTTTGVWRPKTPKNKEIDQQAFTYDALGNVITCITTFGLAKNTASYTYDSLNGYRLAKVENSHADYPASASLSYDAAGRVTQDQTGKKYSYDWLGRLIQAGSVHYRYDPTDRLMIRDDGGGPSQVIYNGLQACGDYAPGNNDSSRNLNPGSAACTVQQIKRSGVNRTLYELRDGNGSVLVSYDVQAQTLKHHAYTAYGEHFSDESDSMLGFNGEYRDNTTGQYPLGMGHRYYDASSMCFHTPDKLGPFGKGGPNLYAYCAEGDPVNFKDPSGQFSVSERLREIWGDELPGPLSLGAMEGSLIHTILWGGIGVLTAVMTGGASLLVTSAIVGLALTSLVTGVVSVLIQETDPDASAALAWTSLITGALFGVGTVAVKVARLSMYLSRSLPAVARNLIDKVSTTVTRTLRQSRLFRWVERLWTTAPAPPALEIRPSNLFNLGDANSLAFVTSGVLGMEKTLESEPAQLANTAVGDATWLPFGSFRGLWLSTRGR</sequence>
<keyword evidence="2" id="KW-0472">Membrane</keyword>
<proteinExistence type="predicted"/>
<dbReference type="PANTHER" id="PTHR32305">
    <property type="match status" value="1"/>
</dbReference>
<dbReference type="EMBL" id="JAAQYP010000009">
    <property type="protein sequence ID" value="NNA95026.1"/>
    <property type="molecule type" value="Genomic_DNA"/>
</dbReference>
<dbReference type="Proteomes" id="UP000542111">
    <property type="component" value="Unassembled WGS sequence"/>
</dbReference>
<name>A0A7Y1QJU5_9PSED</name>
<organism evidence="3 4">
    <name type="scientific">Pseudomonas gessardii</name>
    <dbReference type="NCBI Taxonomy" id="78544"/>
    <lineage>
        <taxon>Bacteria</taxon>
        <taxon>Pseudomonadati</taxon>
        <taxon>Pseudomonadota</taxon>
        <taxon>Gammaproteobacteria</taxon>
        <taxon>Pseudomonadales</taxon>
        <taxon>Pseudomonadaceae</taxon>
        <taxon>Pseudomonas</taxon>
    </lineage>
</organism>
<evidence type="ECO:0000313" key="4">
    <source>
        <dbReference type="Proteomes" id="UP000542111"/>
    </source>
</evidence>
<keyword evidence="2" id="KW-1133">Transmembrane helix</keyword>
<evidence type="ECO:0000256" key="2">
    <source>
        <dbReference type="SAM" id="Phobius"/>
    </source>
</evidence>
<dbReference type="NCBIfam" id="TIGR03696">
    <property type="entry name" value="Rhs_assc_core"/>
    <property type="match status" value="1"/>
</dbReference>
<dbReference type="InterPro" id="IPR022385">
    <property type="entry name" value="Rhs_assc_core"/>
</dbReference>
<evidence type="ECO:0000313" key="3">
    <source>
        <dbReference type="EMBL" id="NNA95026.1"/>
    </source>
</evidence>
<accession>A0A7Y1QJU5</accession>
<feature type="compositionally biased region" description="Low complexity" evidence="1">
    <location>
        <begin position="586"/>
        <end position="599"/>
    </location>
</feature>
<protein>
    <recommendedName>
        <fullName evidence="5">Type IV secretion protein Rhs</fullName>
    </recommendedName>
</protein>
<feature type="transmembrane region" description="Helical" evidence="2">
    <location>
        <begin position="1482"/>
        <end position="1502"/>
    </location>
</feature>
<dbReference type="OrthoDB" id="5862074at2"/>
<gene>
    <name evidence="3" type="ORF">HBO33_07615</name>
</gene>
<evidence type="ECO:0008006" key="5">
    <source>
        <dbReference type="Google" id="ProtNLM"/>
    </source>
</evidence>
<dbReference type="InterPro" id="IPR050708">
    <property type="entry name" value="T6SS_VgrG/RHS"/>
</dbReference>
<keyword evidence="2" id="KW-0812">Transmembrane</keyword>
<dbReference type="Pfam" id="PF05593">
    <property type="entry name" value="RHS_repeat"/>
    <property type="match status" value="1"/>
</dbReference>